<gene>
    <name evidence="4" type="ORF">PVIIG_00071</name>
</gene>
<comment type="subcellular location">
    <subcellularLocation>
        <location evidence="1">Mitochondrion</location>
    </subcellularLocation>
</comment>
<dbReference type="Proteomes" id="UP000053562">
    <property type="component" value="Unassembled WGS sequence"/>
</dbReference>
<dbReference type="GO" id="GO:0005739">
    <property type="term" value="C:mitochondrion"/>
    <property type="evidence" value="ECO:0007669"/>
    <property type="project" value="UniProtKB-SubCell"/>
</dbReference>
<evidence type="ECO:0000313" key="5">
    <source>
        <dbReference type="Proteomes" id="UP000053562"/>
    </source>
</evidence>
<organism evidence="4 5">
    <name type="scientific">Plasmodium vivax India VII</name>
    <dbReference type="NCBI Taxonomy" id="1077284"/>
    <lineage>
        <taxon>Eukaryota</taxon>
        <taxon>Sar</taxon>
        <taxon>Alveolata</taxon>
        <taxon>Apicomplexa</taxon>
        <taxon>Aconoidasida</taxon>
        <taxon>Haemosporida</taxon>
        <taxon>Plasmodiidae</taxon>
        <taxon>Plasmodium</taxon>
        <taxon>Plasmodium (Plasmodium)</taxon>
    </lineage>
</organism>
<proteinExistence type="predicted"/>
<keyword evidence="3" id="KW-1015">Disulfide bond</keyword>
<sequence length="84" mass="9443">MSKGIDSMKPYFPAVLKGCESASDKFFKCLNENLQPHGNEQTASDGISQCQPLKINYEKCMEEKLKKVKKDSLSFLTSYKGSNE</sequence>
<dbReference type="AlphaFoldDB" id="A0A0J9S7J5"/>
<dbReference type="EMBL" id="KQ234361">
    <property type="protein sequence ID" value="KMZ78676.1"/>
    <property type="molecule type" value="Genomic_DNA"/>
</dbReference>
<name>A0A0J9S7J5_PLAVI</name>
<keyword evidence="2" id="KW-0496">Mitochondrion</keyword>
<evidence type="ECO:0008006" key="6">
    <source>
        <dbReference type="Google" id="ProtNLM"/>
    </source>
</evidence>
<evidence type="ECO:0000256" key="3">
    <source>
        <dbReference type="ARBA" id="ARBA00023157"/>
    </source>
</evidence>
<dbReference type="Pfam" id="PF02297">
    <property type="entry name" value="COX6B"/>
    <property type="match status" value="1"/>
</dbReference>
<reference evidence="4 5" key="1">
    <citation type="submission" date="2011-08" db="EMBL/GenBank/DDBJ databases">
        <title>The Genome Sequence of Plasmodium vivax India VII.</title>
        <authorList>
            <consortium name="The Broad Institute Genome Sequencing Platform"/>
            <consortium name="The Broad Institute Genome Sequencing Center for Infectious Disease"/>
            <person name="Neafsey D."/>
            <person name="Carlton J."/>
            <person name="Barnwell J."/>
            <person name="Collins W."/>
            <person name="Escalante A."/>
            <person name="Mullikin J."/>
            <person name="Saul A."/>
            <person name="Guigo R."/>
            <person name="Camara F."/>
            <person name="Young S.K."/>
            <person name="Zeng Q."/>
            <person name="Gargeya S."/>
            <person name="Fitzgerald M."/>
            <person name="Haas B."/>
            <person name="Abouelleil A."/>
            <person name="Alvarado L."/>
            <person name="Arachchi H.M."/>
            <person name="Berlin A."/>
            <person name="Brown A."/>
            <person name="Chapman S.B."/>
            <person name="Chen Z."/>
            <person name="Dunbar C."/>
            <person name="Freedman E."/>
            <person name="Gearin G."/>
            <person name="Gellesch M."/>
            <person name="Goldberg J."/>
            <person name="Griggs A."/>
            <person name="Gujja S."/>
            <person name="Heiman D."/>
            <person name="Howarth C."/>
            <person name="Larson L."/>
            <person name="Lui A."/>
            <person name="MacDonald P.J.P."/>
            <person name="Montmayeur A."/>
            <person name="Murphy C."/>
            <person name="Neiman D."/>
            <person name="Pearson M."/>
            <person name="Priest M."/>
            <person name="Roberts A."/>
            <person name="Saif S."/>
            <person name="Shea T."/>
            <person name="Shenoy N."/>
            <person name="Sisk P."/>
            <person name="Stolte C."/>
            <person name="Sykes S."/>
            <person name="Wortman J."/>
            <person name="Nusbaum C."/>
            <person name="Birren B."/>
        </authorList>
    </citation>
    <scope>NUCLEOTIDE SEQUENCE [LARGE SCALE GENOMIC DNA]</scope>
    <source>
        <strain evidence="4 5">India VII</strain>
    </source>
</reference>
<evidence type="ECO:0000313" key="4">
    <source>
        <dbReference type="EMBL" id="KMZ78676.1"/>
    </source>
</evidence>
<accession>A0A0J9S7J5</accession>
<dbReference type="OrthoDB" id="368431at2759"/>
<protein>
    <recommendedName>
        <fullName evidence="6">CHCH domain-containing protein</fullName>
    </recommendedName>
</protein>
<dbReference type="InterPro" id="IPR048280">
    <property type="entry name" value="COX6B-like"/>
</dbReference>
<evidence type="ECO:0000256" key="2">
    <source>
        <dbReference type="ARBA" id="ARBA00023128"/>
    </source>
</evidence>
<evidence type="ECO:0000256" key="1">
    <source>
        <dbReference type="ARBA" id="ARBA00004173"/>
    </source>
</evidence>